<dbReference type="InterPro" id="IPR002126">
    <property type="entry name" value="Cadherin-like_dom"/>
</dbReference>
<comment type="caution">
    <text evidence="7">The sequence shown here is derived from an EMBL/GenBank/DDBJ whole genome shotgun (WGS) entry which is preliminary data.</text>
</comment>
<dbReference type="Gene3D" id="2.60.40.60">
    <property type="entry name" value="Cadherins"/>
    <property type="match status" value="1"/>
</dbReference>
<dbReference type="GO" id="GO:0016477">
    <property type="term" value="P:cell migration"/>
    <property type="evidence" value="ECO:0007669"/>
    <property type="project" value="TreeGrafter"/>
</dbReference>
<keyword evidence="8" id="KW-1185">Reference proteome</keyword>
<reference evidence="7 8" key="1">
    <citation type="submission" date="2024-05" db="EMBL/GenBank/DDBJ databases">
        <authorList>
            <person name="Wallberg A."/>
        </authorList>
    </citation>
    <scope>NUCLEOTIDE SEQUENCE [LARGE SCALE GENOMIC DNA]</scope>
</reference>
<dbReference type="PANTHER" id="PTHR24027">
    <property type="entry name" value="CADHERIN-23"/>
    <property type="match status" value="1"/>
</dbReference>
<proteinExistence type="predicted"/>
<dbReference type="GO" id="GO:0007156">
    <property type="term" value="P:homophilic cell adhesion via plasma membrane adhesion molecules"/>
    <property type="evidence" value="ECO:0007669"/>
    <property type="project" value="InterPro"/>
</dbReference>
<dbReference type="GO" id="GO:0005509">
    <property type="term" value="F:calcium ion binding"/>
    <property type="evidence" value="ECO:0007669"/>
    <property type="project" value="UniProtKB-UniRule"/>
</dbReference>
<feature type="domain" description="Cadherin" evidence="6">
    <location>
        <begin position="6"/>
        <end position="102"/>
    </location>
</feature>
<dbReference type="SUPFAM" id="SSF49313">
    <property type="entry name" value="Cadherin-like"/>
    <property type="match status" value="1"/>
</dbReference>
<dbReference type="Proteomes" id="UP001497623">
    <property type="component" value="Unassembled WGS sequence"/>
</dbReference>
<evidence type="ECO:0000256" key="3">
    <source>
        <dbReference type="ARBA" id="ARBA00022837"/>
    </source>
</evidence>
<sequence>VENFFVKESLPIGSIIGTLTVEGDPGADGDIFLKLENQDSPVQIQPGSKNLTLTKPLDKEGKEGASHVVVSISCKKKGTKDPSINIPVNIRVTDVNDNAPVFINSPYYVNIS</sequence>
<feature type="non-terminal residue" evidence="7">
    <location>
        <position position="1"/>
    </location>
</feature>
<protein>
    <recommendedName>
        <fullName evidence="6">Cadherin domain-containing protein</fullName>
    </recommendedName>
</protein>
<dbReference type="AlphaFoldDB" id="A0AAV2QM34"/>
<organism evidence="7 8">
    <name type="scientific">Meganyctiphanes norvegica</name>
    <name type="common">Northern krill</name>
    <name type="synonym">Thysanopoda norvegica</name>
    <dbReference type="NCBI Taxonomy" id="48144"/>
    <lineage>
        <taxon>Eukaryota</taxon>
        <taxon>Metazoa</taxon>
        <taxon>Ecdysozoa</taxon>
        <taxon>Arthropoda</taxon>
        <taxon>Crustacea</taxon>
        <taxon>Multicrustacea</taxon>
        <taxon>Malacostraca</taxon>
        <taxon>Eumalacostraca</taxon>
        <taxon>Eucarida</taxon>
        <taxon>Euphausiacea</taxon>
        <taxon>Euphausiidae</taxon>
        <taxon>Meganyctiphanes</taxon>
    </lineage>
</organism>
<dbReference type="InterPro" id="IPR015919">
    <property type="entry name" value="Cadherin-like_sf"/>
</dbReference>
<evidence type="ECO:0000259" key="6">
    <source>
        <dbReference type="PROSITE" id="PS50268"/>
    </source>
</evidence>
<accession>A0AAV2QM34</accession>
<evidence type="ECO:0000256" key="4">
    <source>
        <dbReference type="ARBA" id="ARBA00023136"/>
    </source>
</evidence>
<keyword evidence="4" id="KW-0472">Membrane</keyword>
<gene>
    <name evidence="7" type="ORF">MNOR_LOCUS13120</name>
</gene>
<dbReference type="PRINTS" id="PR00205">
    <property type="entry name" value="CADHERIN"/>
</dbReference>
<dbReference type="InterPro" id="IPR039808">
    <property type="entry name" value="Cadherin"/>
</dbReference>
<evidence type="ECO:0000256" key="1">
    <source>
        <dbReference type="ARBA" id="ARBA00004370"/>
    </source>
</evidence>
<dbReference type="GO" id="GO:0008013">
    <property type="term" value="F:beta-catenin binding"/>
    <property type="evidence" value="ECO:0007669"/>
    <property type="project" value="TreeGrafter"/>
</dbReference>
<evidence type="ECO:0000256" key="5">
    <source>
        <dbReference type="PROSITE-ProRule" id="PRU00043"/>
    </source>
</evidence>
<keyword evidence="3 5" id="KW-0106">Calcium</keyword>
<dbReference type="GO" id="GO:0045296">
    <property type="term" value="F:cadherin binding"/>
    <property type="evidence" value="ECO:0007669"/>
    <property type="project" value="TreeGrafter"/>
</dbReference>
<dbReference type="PROSITE" id="PS50268">
    <property type="entry name" value="CADHERIN_2"/>
    <property type="match status" value="1"/>
</dbReference>
<evidence type="ECO:0000256" key="2">
    <source>
        <dbReference type="ARBA" id="ARBA00022737"/>
    </source>
</evidence>
<evidence type="ECO:0000313" key="8">
    <source>
        <dbReference type="Proteomes" id="UP001497623"/>
    </source>
</evidence>
<dbReference type="GO" id="GO:0016342">
    <property type="term" value="C:catenin complex"/>
    <property type="evidence" value="ECO:0007669"/>
    <property type="project" value="TreeGrafter"/>
</dbReference>
<dbReference type="InterPro" id="IPR020894">
    <property type="entry name" value="Cadherin_CS"/>
</dbReference>
<feature type="non-terminal residue" evidence="7">
    <location>
        <position position="112"/>
    </location>
</feature>
<dbReference type="CDD" id="cd11304">
    <property type="entry name" value="Cadherin_repeat"/>
    <property type="match status" value="1"/>
</dbReference>
<comment type="subcellular location">
    <subcellularLocation>
        <location evidence="1">Membrane</location>
    </subcellularLocation>
</comment>
<dbReference type="PANTHER" id="PTHR24027:SF438">
    <property type="entry name" value="CADHERIN 23"/>
    <property type="match status" value="1"/>
</dbReference>
<dbReference type="FunFam" id="2.60.40.60:FF:000262">
    <property type="entry name" value="protocadherin-23 isoform X2"/>
    <property type="match status" value="1"/>
</dbReference>
<dbReference type="SMART" id="SM00112">
    <property type="entry name" value="CA"/>
    <property type="match status" value="1"/>
</dbReference>
<evidence type="ECO:0000313" key="7">
    <source>
        <dbReference type="EMBL" id="CAL4086960.1"/>
    </source>
</evidence>
<keyword evidence="2" id="KW-0677">Repeat</keyword>
<dbReference type="EMBL" id="CAXKWB010007404">
    <property type="protein sequence ID" value="CAL4086960.1"/>
    <property type="molecule type" value="Genomic_DNA"/>
</dbReference>
<name>A0AAV2QM34_MEGNR</name>
<dbReference type="PROSITE" id="PS00232">
    <property type="entry name" value="CADHERIN_1"/>
    <property type="match status" value="1"/>
</dbReference>